<protein>
    <submittedName>
        <fullName evidence="3">PHB domain-containing protein</fullName>
    </submittedName>
</protein>
<dbReference type="OrthoDB" id="10532668at2759"/>
<name>A0A183G6V5_HELPZ</name>
<evidence type="ECO:0000313" key="1">
    <source>
        <dbReference type="EMBL" id="VDP08909.1"/>
    </source>
</evidence>
<reference evidence="3" key="2">
    <citation type="submission" date="2019-09" db="UniProtKB">
        <authorList>
            <consortium name="WormBaseParasite"/>
        </authorList>
    </citation>
    <scope>IDENTIFICATION</scope>
</reference>
<dbReference type="WBParaSite" id="HPBE_0001745601-mRNA-1">
    <property type="protein sequence ID" value="HPBE_0001745601-mRNA-1"/>
    <property type="gene ID" value="HPBE_0001745601"/>
</dbReference>
<sequence>MQILCDYDIIGDMVVVKIGVPWALSRDLKIQANLTDGVVISAEDVAVASKTSFAQLLGCRGDTEPLSYGVVANAVETPNSSRPP</sequence>
<reference evidence="1 2" key="1">
    <citation type="submission" date="2018-11" db="EMBL/GenBank/DDBJ databases">
        <authorList>
            <consortium name="Pathogen Informatics"/>
        </authorList>
    </citation>
    <scope>NUCLEOTIDE SEQUENCE [LARGE SCALE GENOMIC DNA]</scope>
</reference>
<gene>
    <name evidence="1" type="ORF">HPBE_LOCUS17455</name>
</gene>
<evidence type="ECO:0000313" key="2">
    <source>
        <dbReference type="Proteomes" id="UP000050761"/>
    </source>
</evidence>
<accession>A0A183G6V5</accession>
<dbReference type="AlphaFoldDB" id="A0A183G6V5"/>
<dbReference type="Proteomes" id="UP000050761">
    <property type="component" value="Unassembled WGS sequence"/>
</dbReference>
<keyword evidence="2" id="KW-1185">Reference proteome</keyword>
<accession>A0A3P8E9J8</accession>
<dbReference type="EMBL" id="UZAH01030024">
    <property type="protein sequence ID" value="VDP08909.1"/>
    <property type="molecule type" value="Genomic_DNA"/>
</dbReference>
<organism evidence="2 3">
    <name type="scientific">Heligmosomoides polygyrus</name>
    <name type="common">Parasitic roundworm</name>
    <dbReference type="NCBI Taxonomy" id="6339"/>
    <lineage>
        <taxon>Eukaryota</taxon>
        <taxon>Metazoa</taxon>
        <taxon>Ecdysozoa</taxon>
        <taxon>Nematoda</taxon>
        <taxon>Chromadorea</taxon>
        <taxon>Rhabditida</taxon>
        <taxon>Rhabditina</taxon>
        <taxon>Rhabditomorpha</taxon>
        <taxon>Strongyloidea</taxon>
        <taxon>Heligmosomidae</taxon>
        <taxon>Heligmosomoides</taxon>
    </lineage>
</organism>
<evidence type="ECO:0000313" key="3">
    <source>
        <dbReference type="WBParaSite" id="HPBE_0001745601-mRNA-1"/>
    </source>
</evidence>
<proteinExistence type="predicted"/>